<dbReference type="AlphaFoldDB" id="A0A0G0M1C0"/>
<dbReference type="EMBL" id="LBVW01000004">
    <property type="protein sequence ID" value="KKQ94095.1"/>
    <property type="molecule type" value="Genomic_DNA"/>
</dbReference>
<protein>
    <submittedName>
        <fullName evidence="1">Uncharacterized protein</fullName>
    </submittedName>
</protein>
<gene>
    <name evidence="1" type="ORF">UT19_C0004G0056</name>
</gene>
<dbReference type="Proteomes" id="UP000034932">
    <property type="component" value="Unassembled WGS sequence"/>
</dbReference>
<name>A0A0G0M1C0_9BACT</name>
<organism evidence="1 2">
    <name type="scientific">Candidatus Woesebacteria bacterium GW2011_GWB1_39_10b</name>
    <dbReference type="NCBI Taxonomy" id="1618573"/>
    <lineage>
        <taxon>Bacteria</taxon>
        <taxon>Candidatus Woeseibacteriota</taxon>
    </lineage>
</organism>
<evidence type="ECO:0000313" key="1">
    <source>
        <dbReference type="EMBL" id="KKQ94095.1"/>
    </source>
</evidence>
<dbReference type="STRING" id="1618573.UT19_C0004G0056"/>
<accession>A0A0G0M1C0</accession>
<comment type="caution">
    <text evidence="1">The sequence shown here is derived from an EMBL/GenBank/DDBJ whole genome shotgun (WGS) entry which is preliminary data.</text>
</comment>
<sequence>MKLSEHDNPGNDYRPVILSNKPPELTLRERMWKEMGLPGDPNNPATEETLDIYPRASTPADSTLEITNQADS</sequence>
<evidence type="ECO:0000313" key="2">
    <source>
        <dbReference type="Proteomes" id="UP000034932"/>
    </source>
</evidence>
<proteinExistence type="predicted"/>
<reference evidence="1 2" key="1">
    <citation type="journal article" date="2015" name="Nature">
        <title>rRNA introns, odd ribosomes, and small enigmatic genomes across a large radiation of phyla.</title>
        <authorList>
            <person name="Brown C.T."/>
            <person name="Hug L.A."/>
            <person name="Thomas B.C."/>
            <person name="Sharon I."/>
            <person name="Castelle C.J."/>
            <person name="Singh A."/>
            <person name="Wilkins M.J."/>
            <person name="Williams K.H."/>
            <person name="Banfield J.F."/>
        </authorList>
    </citation>
    <scope>NUCLEOTIDE SEQUENCE [LARGE SCALE GENOMIC DNA]</scope>
</reference>